<dbReference type="PANTHER" id="PTHR21683">
    <property type="entry name" value="COILED-COIL DOMAIN-CONTAINING PROTEIN 42 LIKE-2-LIKE-RELATED"/>
    <property type="match status" value="1"/>
</dbReference>
<feature type="compositionally biased region" description="Gly residues" evidence="3">
    <location>
        <begin position="402"/>
        <end position="411"/>
    </location>
</feature>
<dbReference type="OrthoDB" id="10264298at2759"/>
<dbReference type="AlphaFoldDB" id="A0A8T1VU80"/>
<protein>
    <submittedName>
        <fullName evidence="5">Coiled-coil domain-containing protein 42</fullName>
    </submittedName>
</protein>
<evidence type="ECO:0000256" key="1">
    <source>
        <dbReference type="ARBA" id="ARBA00023054"/>
    </source>
</evidence>
<gene>
    <name evidence="5" type="primary">CCDC42</name>
    <name evidence="5" type="ORF">PHYPSEUDO_002224</name>
</gene>
<keyword evidence="6" id="KW-1185">Reference proteome</keyword>
<organism evidence="5 6">
    <name type="scientific">Phytophthora pseudosyringae</name>
    <dbReference type="NCBI Taxonomy" id="221518"/>
    <lineage>
        <taxon>Eukaryota</taxon>
        <taxon>Sar</taxon>
        <taxon>Stramenopiles</taxon>
        <taxon>Oomycota</taxon>
        <taxon>Peronosporomycetes</taxon>
        <taxon>Peronosporales</taxon>
        <taxon>Peronosporaceae</taxon>
        <taxon>Phytophthora</taxon>
    </lineage>
</organism>
<dbReference type="InterPro" id="IPR025252">
    <property type="entry name" value="DUF4200"/>
</dbReference>
<dbReference type="EMBL" id="JAGDFM010000138">
    <property type="protein sequence ID" value="KAG7384771.1"/>
    <property type="molecule type" value="Genomic_DNA"/>
</dbReference>
<evidence type="ECO:0000256" key="3">
    <source>
        <dbReference type="SAM" id="MobiDB-lite"/>
    </source>
</evidence>
<dbReference type="InterPro" id="IPR051147">
    <property type="entry name" value="CFAP_domain-containing"/>
</dbReference>
<feature type="region of interest" description="Disordered" evidence="3">
    <location>
        <begin position="284"/>
        <end position="322"/>
    </location>
</feature>
<evidence type="ECO:0000256" key="2">
    <source>
        <dbReference type="SAM" id="Coils"/>
    </source>
</evidence>
<feature type="region of interest" description="Disordered" evidence="3">
    <location>
        <begin position="390"/>
        <end position="411"/>
    </location>
</feature>
<keyword evidence="1 2" id="KW-0175">Coiled coil</keyword>
<dbReference type="PANTHER" id="PTHR21683:SF2">
    <property type="entry name" value="COILED-COIL DOMAIN-CONTAINING PROTEIN 42 LIKE-2-LIKE"/>
    <property type="match status" value="1"/>
</dbReference>
<dbReference type="GO" id="GO:0005856">
    <property type="term" value="C:cytoskeleton"/>
    <property type="evidence" value="ECO:0007669"/>
    <property type="project" value="UniProtKB-ARBA"/>
</dbReference>
<evidence type="ECO:0000313" key="5">
    <source>
        <dbReference type="EMBL" id="KAG7384771.1"/>
    </source>
</evidence>
<sequence>MEPRSTALTSAGASMILNRSKMPQTLTLDHVSPATRLLEKRRQMFEVQEALDAQKEEFARREDAFHRREEGLRKKDLELQESLIKFNKFLQENESKRNRAVKRASDEVKQRMTKEQEVARLQAQLTALQRESDALGAQVRHHLKYTRYLELVQEAVPEDYPEVSDLVNRYHTLRETNRDLSRNQITHEEESESKRLEFAAFQKERANEILTFNNRIAALQRALEREELHGVRLQHETDATLRATTQKTLALGQIIMAIGNLLQRSTSGIHGQILKHVEGSYRAQGGVNQSGNESHDGSGAGGASSGNSSSASTPANASGGKTVSGISEADVIHHGQRAMIDLDVVAAYMMDFTAIVQGRIDAQRAQKKAAAAAAAASQAAGAVVTFTAGNGDGSHPGAASSIGGGSTATIR</sequence>
<accession>A0A8T1VU80</accession>
<reference evidence="5" key="1">
    <citation type="submission" date="2021-02" db="EMBL/GenBank/DDBJ databases">
        <authorList>
            <person name="Palmer J.M."/>
        </authorList>
    </citation>
    <scope>NUCLEOTIDE SEQUENCE</scope>
    <source>
        <strain evidence="5">SCRP734</strain>
    </source>
</reference>
<feature type="coiled-coil region" evidence="2">
    <location>
        <begin position="111"/>
        <end position="138"/>
    </location>
</feature>
<feature type="compositionally biased region" description="Low complexity" evidence="3">
    <location>
        <begin position="305"/>
        <end position="320"/>
    </location>
</feature>
<dbReference type="Proteomes" id="UP000694044">
    <property type="component" value="Unassembled WGS sequence"/>
</dbReference>
<name>A0A8T1VU80_9STRA</name>
<evidence type="ECO:0000259" key="4">
    <source>
        <dbReference type="Pfam" id="PF13863"/>
    </source>
</evidence>
<dbReference type="Pfam" id="PF13863">
    <property type="entry name" value="DUF4200"/>
    <property type="match status" value="1"/>
</dbReference>
<feature type="domain" description="DUF4200" evidence="4">
    <location>
        <begin position="37"/>
        <end position="153"/>
    </location>
</feature>
<comment type="caution">
    <text evidence="5">The sequence shown here is derived from an EMBL/GenBank/DDBJ whole genome shotgun (WGS) entry which is preliminary data.</text>
</comment>
<proteinExistence type="predicted"/>
<evidence type="ECO:0000313" key="6">
    <source>
        <dbReference type="Proteomes" id="UP000694044"/>
    </source>
</evidence>